<dbReference type="EMBL" id="OIVN01004613">
    <property type="protein sequence ID" value="SPD18364.1"/>
    <property type="molecule type" value="Genomic_DNA"/>
</dbReference>
<feature type="compositionally biased region" description="Low complexity" evidence="1">
    <location>
        <begin position="41"/>
        <end position="54"/>
    </location>
</feature>
<feature type="region of interest" description="Disordered" evidence="1">
    <location>
        <begin position="41"/>
        <end position="76"/>
    </location>
</feature>
<protein>
    <recommendedName>
        <fullName evidence="2">Homologous recombination OB-fold protein OB-fold domain-containing protein</fullName>
    </recommendedName>
</protein>
<feature type="domain" description="Homologous recombination OB-fold protein OB-fold" evidence="2">
    <location>
        <begin position="148"/>
        <end position="207"/>
    </location>
</feature>
<proteinExistence type="predicted"/>
<dbReference type="InterPro" id="IPR058570">
    <property type="entry name" value="HROB_OB"/>
</dbReference>
<reference evidence="3" key="1">
    <citation type="submission" date="2018-02" db="EMBL/GenBank/DDBJ databases">
        <authorList>
            <person name="Cohen D.B."/>
            <person name="Kent A.D."/>
        </authorList>
    </citation>
    <scope>NUCLEOTIDE SEQUENCE</scope>
</reference>
<dbReference type="AlphaFoldDB" id="A0A2N9I2U6"/>
<sequence>MEQHHHPWEALDVDLDDENDSLSQTHSQSILKRCSSRLSQTQTLTFQSQPSKQSSPPPLIPGPAGALQAAMHRRTQHIHTSLLRPQEHQEPLPTQEFIRRVVENPHHHDDHDFATNPWLFALDFLRLQGNGVVARTTLSSIKNGLNTDRVAQVVAVIKSCTSNGLGDMMVILKDPTDTISASIHHKVLSEGEFGKDISVGAVLVLQKDRTEGIVNSLRQTSKSRVCAHNDKEMERGNAAPQSGCVGNGNSRNQYAVVEKEPLLVRLGMVTGITEVASRKDIICSDQGIVMSNEPDTSKQTKGSNPSCNNQASSDAANFVDFTDDQEIDRITGVNEKRQPLISRTSLPQWTDEQLDVLLEFD</sequence>
<evidence type="ECO:0000259" key="2">
    <source>
        <dbReference type="Pfam" id="PF15072"/>
    </source>
</evidence>
<accession>A0A2N9I2U6</accession>
<dbReference type="PANTHER" id="PTHR14523">
    <property type="entry name" value="UNCHARACTERIZED PROTEIN C17ORF53 HOMOLOG"/>
    <property type="match status" value="1"/>
</dbReference>
<feature type="region of interest" description="Disordered" evidence="1">
    <location>
        <begin position="292"/>
        <end position="314"/>
    </location>
</feature>
<feature type="compositionally biased region" description="Polar residues" evidence="1">
    <location>
        <begin position="293"/>
        <end position="314"/>
    </location>
</feature>
<evidence type="ECO:0000256" key="1">
    <source>
        <dbReference type="SAM" id="MobiDB-lite"/>
    </source>
</evidence>
<dbReference type="GO" id="GO:0000725">
    <property type="term" value="P:recombinational repair"/>
    <property type="evidence" value="ECO:0007669"/>
    <property type="project" value="InterPro"/>
</dbReference>
<dbReference type="PANTHER" id="PTHR14523:SF1">
    <property type="entry name" value="HOMOLOGOUS RECOMBINATION OB-FOLD PROTEIN"/>
    <property type="match status" value="1"/>
</dbReference>
<organism evidence="3">
    <name type="scientific">Fagus sylvatica</name>
    <name type="common">Beechnut</name>
    <dbReference type="NCBI Taxonomy" id="28930"/>
    <lineage>
        <taxon>Eukaryota</taxon>
        <taxon>Viridiplantae</taxon>
        <taxon>Streptophyta</taxon>
        <taxon>Embryophyta</taxon>
        <taxon>Tracheophyta</taxon>
        <taxon>Spermatophyta</taxon>
        <taxon>Magnoliopsida</taxon>
        <taxon>eudicotyledons</taxon>
        <taxon>Gunneridae</taxon>
        <taxon>Pentapetalae</taxon>
        <taxon>rosids</taxon>
        <taxon>fabids</taxon>
        <taxon>Fagales</taxon>
        <taxon>Fagaceae</taxon>
        <taxon>Fagus</taxon>
    </lineage>
</organism>
<evidence type="ECO:0000313" key="3">
    <source>
        <dbReference type="EMBL" id="SPD18364.1"/>
    </source>
</evidence>
<name>A0A2N9I2U6_FAGSY</name>
<dbReference type="Pfam" id="PF15072">
    <property type="entry name" value="HROB"/>
    <property type="match status" value="1"/>
</dbReference>
<dbReference type="InterPro" id="IPR028045">
    <property type="entry name" value="HROB"/>
</dbReference>
<gene>
    <name evidence="3" type="ORF">FSB_LOCUS46246</name>
</gene>